<name>A0A4S4N2H2_9APHY</name>
<evidence type="ECO:0000259" key="1">
    <source>
        <dbReference type="Pfam" id="PF12697"/>
    </source>
</evidence>
<comment type="caution">
    <text evidence="2">The sequence shown here is derived from an EMBL/GenBank/DDBJ whole genome shotgun (WGS) entry which is preliminary data.</text>
</comment>
<dbReference type="SUPFAM" id="SSF53474">
    <property type="entry name" value="alpha/beta-Hydrolases"/>
    <property type="match status" value="1"/>
</dbReference>
<dbReference type="PANTHER" id="PTHR37471">
    <property type="entry name" value="UNNAMED PRODUCT"/>
    <property type="match status" value="1"/>
</dbReference>
<dbReference type="OrthoDB" id="6431331at2759"/>
<dbReference type="InterPro" id="IPR000073">
    <property type="entry name" value="AB_hydrolase_1"/>
</dbReference>
<keyword evidence="3" id="KW-1185">Reference proteome</keyword>
<gene>
    <name evidence="2" type="ORF">EUX98_g1045</name>
</gene>
<dbReference type="AlphaFoldDB" id="A0A4S4N2H2"/>
<dbReference type="InterPro" id="IPR029058">
    <property type="entry name" value="AB_hydrolase_fold"/>
</dbReference>
<dbReference type="EMBL" id="SGPM01000010">
    <property type="protein sequence ID" value="THH33144.1"/>
    <property type="molecule type" value="Genomic_DNA"/>
</dbReference>
<dbReference type="Pfam" id="PF12697">
    <property type="entry name" value="Abhydrolase_6"/>
    <property type="match status" value="1"/>
</dbReference>
<organism evidence="2 3">
    <name type="scientific">Antrodiella citrinella</name>
    <dbReference type="NCBI Taxonomy" id="2447956"/>
    <lineage>
        <taxon>Eukaryota</taxon>
        <taxon>Fungi</taxon>
        <taxon>Dikarya</taxon>
        <taxon>Basidiomycota</taxon>
        <taxon>Agaricomycotina</taxon>
        <taxon>Agaricomycetes</taxon>
        <taxon>Polyporales</taxon>
        <taxon>Steccherinaceae</taxon>
        <taxon>Antrodiella</taxon>
    </lineage>
</organism>
<dbReference type="Gene3D" id="3.40.50.1820">
    <property type="entry name" value="alpha/beta hydrolase"/>
    <property type="match status" value="1"/>
</dbReference>
<sequence>MSKKERQALFSRCFTQVRDFELAAGWFHPSSPTDVKKENMIEWLLWALFSCNPEDSEEEWEQELHEYVHKLEELMDLKLEPGLNERVRSMRITLDPVIMVHRPLVWYTIVWIVDGYTSVYMYRHGFAHYSRHAWFAHFPPRLFPRPSKTTSEPRISYWYRPHKSTTKRPIVFLHGIGIGLWPYCPYFSEIIAADPDVGIIAIESLNISMHMSPPPLDREEFLAALTNILDFHGMDQIVVSGHSYGTVLAAHMFKNPALSSRVVAWQLMDPIPFLLHLPAVAYNFVYRKPRTANEWQLWYFASRDADIARFLSRHFFWTDNILWKEDLKGKPVGVVLSGSDQIVDVAEVRRYLTGEKDMELQWKEGDLEVLFCPGLDHAQVFDTIQLRKPLVDMIMKFCELGGNGLDSTT</sequence>
<reference evidence="2 3" key="1">
    <citation type="submission" date="2019-02" db="EMBL/GenBank/DDBJ databases">
        <title>Genome sequencing of the rare red list fungi Antrodiella citrinella (Flaviporus citrinellus).</title>
        <authorList>
            <person name="Buettner E."/>
            <person name="Kellner H."/>
        </authorList>
    </citation>
    <scope>NUCLEOTIDE SEQUENCE [LARGE SCALE GENOMIC DNA]</scope>
    <source>
        <strain evidence="2 3">DSM 108506</strain>
    </source>
</reference>
<evidence type="ECO:0000313" key="2">
    <source>
        <dbReference type="EMBL" id="THH33144.1"/>
    </source>
</evidence>
<accession>A0A4S4N2H2</accession>
<protein>
    <recommendedName>
        <fullName evidence="1">AB hydrolase-1 domain-containing protein</fullName>
    </recommendedName>
</protein>
<proteinExistence type="predicted"/>
<dbReference type="Proteomes" id="UP000308730">
    <property type="component" value="Unassembled WGS sequence"/>
</dbReference>
<dbReference type="PANTHER" id="PTHR37471:SF1">
    <property type="entry name" value="AB HYDROLASE-1 DOMAIN-CONTAINING PROTEIN"/>
    <property type="match status" value="1"/>
</dbReference>
<evidence type="ECO:0000313" key="3">
    <source>
        <dbReference type="Proteomes" id="UP000308730"/>
    </source>
</evidence>
<feature type="domain" description="AB hydrolase-1" evidence="1">
    <location>
        <begin position="170"/>
        <end position="352"/>
    </location>
</feature>